<organism evidence="7 8">
    <name type="scientific">Natronospira bacteriovora</name>
    <dbReference type="NCBI Taxonomy" id="3069753"/>
    <lineage>
        <taxon>Bacteria</taxon>
        <taxon>Pseudomonadati</taxon>
        <taxon>Pseudomonadota</taxon>
        <taxon>Gammaproteobacteria</taxon>
        <taxon>Natronospirales</taxon>
        <taxon>Natronospiraceae</taxon>
        <taxon>Natronospira</taxon>
    </lineage>
</organism>
<comment type="catalytic activity">
    <reaction evidence="1 5">
        <text>an S-substituted glutathione + H2O = an S-substituted L-cysteinylglycine + L-glutamate</text>
        <dbReference type="Rhea" id="RHEA:59468"/>
        <dbReference type="ChEBI" id="CHEBI:15377"/>
        <dbReference type="ChEBI" id="CHEBI:29985"/>
        <dbReference type="ChEBI" id="CHEBI:90779"/>
        <dbReference type="ChEBI" id="CHEBI:143103"/>
        <dbReference type="EC" id="3.4.19.13"/>
    </reaction>
</comment>
<evidence type="ECO:0000256" key="3">
    <source>
        <dbReference type="ARBA" id="ARBA00023315"/>
    </source>
</evidence>
<dbReference type="InterPro" id="IPR043137">
    <property type="entry name" value="GGT_ssub_C"/>
</dbReference>
<evidence type="ECO:0000256" key="2">
    <source>
        <dbReference type="ARBA" id="ARBA00001089"/>
    </source>
</evidence>
<reference evidence="7 8" key="1">
    <citation type="submission" date="2023-08" db="EMBL/GenBank/DDBJ databases">
        <title>Whole-genome sequencing of halo(alkali)philic microorganisms from hypersaline lakes.</title>
        <authorList>
            <person name="Sorokin D.Y."/>
            <person name="Abbas B."/>
            <person name="Merkel A.Y."/>
        </authorList>
    </citation>
    <scope>NUCLEOTIDE SEQUENCE [LARGE SCALE GENOMIC DNA]</scope>
    <source>
        <strain evidence="7 8">AB-CW4</strain>
    </source>
</reference>
<dbReference type="PROSITE" id="PS51257">
    <property type="entry name" value="PROKAR_LIPOPROTEIN"/>
    <property type="match status" value="1"/>
</dbReference>
<dbReference type="Gene3D" id="3.60.20.40">
    <property type="match status" value="1"/>
</dbReference>
<evidence type="ECO:0000313" key="7">
    <source>
        <dbReference type="EMBL" id="MDQ2070617.1"/>
    </source>
</evidence>
<evidence type="ECO:0000256" key="1">
    <source>
        <dbReference type="ARBA" id="ARBA00001049"/>
    </source>
</evidence>
<gene>
    <name evidence="7" type="primary">ggt</name>
    <name evidence="7" type="ORF">RBH19_12120</name>
</gene>
<comment type="catalytic activity">
    <reaction evidence="2 5">
        <text>glutathione + H2O = L-cysteinylglycine + L-glutamate</text>
        <dbReference type="Rhea" id="RHEA:28807"/>
        <dbReference type="ChEBI" id="CHEBI:15377"/>
        <dbReference type="ChEBI" id="CHEBI:29985"/>
        <dbReference type="ChEBI" id="CHEBI:57925"/>
        <dbReference type="ChEBI" id="CHEBI:61694"/>
        <dbReference type="EC" id="3.4.19.13"/>
    </reaction>
</comment>
<comment type="similarity">
    <text evidence="5">Belongs to the gamma-glutamyltransferase family.</text>
</comment>
<protein>
    <recommendedName>
        <fullName evidence="5">Glutathione hydrolase proenzyme</fullName>
        <ecNumber evidence="5">2.3.2.2</ecNumber>
        <ecNumber evidence="5">3.4.19.13</ecNumber>
    </recommendedName>
    <component>
        <recommendedName>
            <fullName evidence="5">Glutathione hydrolase large chain</fullName>
        </recommendedName>
    </component>
    <component>
        <recommendedName>
            <fullName evidence="5">Glutathione hydrolase small chain</fullName>
        </recommendedName>
    </component>
</protein>
<dbReference type="RefSeq" id="WP_306729112.1">
    <property type="nucleotide sequence ID" value="NZ_JAVDDT010000008.1"/>
</dbReference>
<evidence type="ECO:0000313" key="8">
    <source>
        <dbReference type="Proteomes" id="UP001239019"/>
    </source>
</evidence>
<dbReference type="InterPro" id="IPR029055">
    <property type="entry name" value="Ntn_hydrolases_N"/>
</dbReference>
<dbReference type="GO" id="GO:0103068">
    <property type="term" value="F:leukotriene C4 gamma-glutamyl transferase activity"/>
    <property type="evidence" value="ECO:0007669"/>
    <property type="project" value="UniProtKB-EC"/>
</dbReference>
<dbReference type="Proteomes" id="UP001239019">
    <property type="component" value="Unassembled WGS sequence"/>
</dbReference>
<dbReference type="EMBL" id="JAVDDT010000008">
    <property type="protein sequence ID" value="MDQ2070617.1"/>
    <property type="molecule type" value="Genomic_DNA"/>
</dbReference>
<comment type="catalytic activity">
    <reaction evidence="4 5">
        <text>an N-terminal (5-L-glutamyl)-[peptide] + an alpha-amino acid = 5-L-glutamyl amino acid + an N-terminal L-alpha-aminoacyl-[peptide]</text>
        <dbReference type="Rhea" id="RHEA:23904"/>
        <dbReference type="Rhea" id="RHEA-COMP:9780"/>
        <dbReference type="Rhea" id="RHEA-COMP:9795"/>
        <dbReference type="ChEBI" id="CHEBI:77644"/>
        <dbReference type="ChEBI" id="CHEBI:78597"/>
        <dbReference type="ChEBI" id="CHEBI:78599"/>
        <dbReference type="ChEBI" id="CHEBI:78608"/>
        <dbReference type="EC" id="2.3.2.2"/>
    </reaction>
</comment>
<keyword evidence="5" id="KW-0317">Glutathione biosynthesis</keyword>
<dbReference type="PRINTS" id="PR01210">
    <property type="entry name" value="GGTRANSPTASE"/>
</dbReference>
<dbReference type="InterPro" id="IPR000101">
    <property type="entry name" value="GGT_peptidase"/>
</dbReference>
<accession>A0ABU0W9A6</accession>
<evidence type="ECO:0000256" key="5">
    <source>
        <dbReference type="RuleBase" id="RU368036"/>
    </source>
</evidence>
<keyword evidence="6" id="KW-0732">Signal</keyword>
<evidence type="ECO:0000256" key="6">
    <source>
        <dbReference type="SAM" id="SignalP"/>
    </source>
</evidence>
<dbReference type="SUPFAM" id="SSF56235">
    <property type="entry name" value="N-terminal nucleophile aminohydrolases (Ntn hydrolases)"/>
    <property type="match status" value="1"/>
</dbReference>
<proteinExistence type="inferred from homology"/>
<keyword evidence="8" id="KW-1185">Reference proteome</keyword>
<comment type="subunit">
    <text evidence="5">This enzyme consists of two polypeptide chains, which are synthesized in precursor form from a single polypeptide.</text>
</comment>
<dbReference type="EC" id="3.4.19.13" evidence="5"/>
<dbReference type="InterPro" id="IPR043138">
    <property type="entry name" value="GGT_lsub"/>
</dbReference>
<keyword evidence="3 5" id="KW-0012">Acyltransferase</keyword>
<dbReference type="EC" id="2.3.2.2" evidence="5"/>
<comment type="PTM">
    <text evidence="5">Cleaved by autocatalysis into a large and a small subunit.</text>
</comment>
<dbReference type="Gene3D" id="1.10.246.130">
    <property type="match status" value="1"/>
</dbReference>
<evidence type="ECO:0000256" key="4">
    <source>
        <dbReference type="ARBA" id="ARBA00047417"/>
    </source>
</evidence>
<dbReference type="InterPro" id="IPR051792">
    <property type="entry name" value="GGT_bact"/>
</dbReference>
<comment type="caution">
    <text evidence="7">The sequence shown here is derived from an EMBL/GenBank/DDBJ whole genome shotgun (WGS) entry which is preliminary data.</text>
</comment>
<feature type="signal peptide" evidence="6">
    <location>
        <begin position="1"/>
        <end position="18"/>
    </location>
</feature>
<sequence length="560" mass="60218">MLRNLVLALLVALVTACAAGPVAPEWEAVEGGAVATAHPLATEAGREILAQGGNAFDAAVAVSAALAVVEPFGSGVGGGGFWLMHLADEDRNVMVDGRETAPGEARADMYIDDDGNVDTDLSRNGPLAAAIPGQPAALVHIAEHYGRLPLNTSLAPAIRLASEGFEVGERYIRGVRFKKEILERWPAGASVFLDQGEVPEEGWRVKQPDLADTLRRIAEEGHDGFYRGELAQKMVRGVREAGGIWQLQDLADYRVVEREPIVSEYRGARIIAASPPSAGGVALATTLNILEGFDLEAMDSATRTHVVSEALRRAYRDRGAWLGDPDFVDMPIGMLTHPHYAAGLRAGIRLDRATPSDALPGVIGDDDGPETTHFSIIDREGNRVGGTLSINFWFGSGFMPEGTGVILNNEMDDFSSRPGTPDGFDLVSSEANAIAPGKRMLSSMTPTFVENERGVAVLGSPGGSRIITTVLHGILAYLDGDNVDAIVERRRFHHQYRPDEISFEPGALDRETIRALEEKGHRVQNRGRPWGNLQLVVWDRMTGALEAASDPRGEGSPDVY</sequence>
<dbReference type="NCBIfam" id="TIGR00066">
    <property type="entry name" value="g_glut_trans"/>
    <property type="match status" value="1"/>
</dbReference>
<keyword evidence="5 7" id="KW-0808">Transferase</keyword>
<name>A0ABU0W9A6_9GAMM</name>
<dbReference type="Pfam" id="PF01019">
    <property type="entry name" value="G_glu_transpept"/>
    <property type="match status" value="1"/>
</dbReference>
<keyword evidence="5" id="KW-0865">Zymogen</keyword>
<dbReference type="PANTHER" id="PTHR43199">
    <property type="entry name" value="GLUTATHIONE HYDROLASE"/>
    <property type="match status" value="1"/>
</dbReference>
<keyword evidence="5" id="KW-0378">Hydrolase</keyword>
<feature type="chain" id="PRO_5045724235" description="Glutathione hydrolase proenzyme" evidence="6">
    <location>
        <begin position="19"/>
        <end position="560"/>
    </location>
</feature>
<comment type="pathway">
    <text evidence="5">Sulfur metabolism; glutathione metabolism.</text>
</comment>
<dbReference type="PANTHER" id="PTHR43199:SF6">
    <property type="entry name" value="GLUTATHIONE HYDROLASE PROENZYME"/>
    <property type="match status" value="1"/>
</dbReference>